<dbReference type="GO" id="GO:0006334">
    <property type="term" value="P:nucleosome assembly"/>
    <property type="evidence" value="ECO:0007669"/>
    <property type="project" value="InterPro"/>
</dbReference>
<dbReference type="EMBL" id="BGPR01019831">
    <property type="protein sequence ID" value="GBN83058.1"/>
    <property type="molecule type" value="Genomic_DNA"/>
</dbReference>
<feature type="domain" description="H15" evidence="2">
    <location>
        <begin position="24"/>
        <end position="82"/>
    </location>
</feature>
<dbReference type="AlphaFoldDB" id="A0A4Y2S4E3"/>
<dbReference type="GO" id="GO:0003677">
    <property type="term" value="F:DNA binding"/>
    <property type="evidence" value="ECO:0007669"/>
    <property type="project" value="InterPro"/>
</dbReference>
<dbReference type="OrthoDB" id="6435008at2759"/>
<gene>
    <name evidence="3" type="ORF">AVEN_158555_1</name>
</gene>
<organism evidence="3 4">
    <name type="scientific">Araneus ventricosus</name>
    <name type="common">Orbweaver spider</name>
    <name type="synonym">Epeira ventricosa</name>
    <dbReference type="NCBI Taxonomy" id="182803"/>
    <lineage>
        <taxon>Eukaryota</taxon>
        <taxon>Metazoa</taxon>
        <taxon>Ecdysozoa</taxon>
        <taxon>Arthropoda</taxon>
        <taxon>Chelicerata</taxon>
        <taxon>Arachnida</taxon>
        <taxon>Araneae</taxon>
        <taxon>Araneomorphae</taxon>
        <taxon>Entelegynae</taxon>
        <taxon>Araneoidea</taxon>
        <taxon>Araneidae</taxon>
        <taxon>Araneus</taxon>
    </lineage>
</organism>
<dbReference type="InterPro" id="IPR036390">
    <property type="entry name" value="WH_DNA-bd_sf"/>
</dbReference>
<keyword evidence="4" id="KW-1185">Reference proteome</keyword>
<accession>A0A4Y2S4E3</accession>
<comment type="caution">
    <text evidence="3">The sequence shown here is derived from an EMBL/GenBank/DDBJ whole genome shotgun (WGS) entry which is preliminary data.</text>
</comment>
<protein>
    <recommendedName>
        <fullName evidence="2">H15 domain-containing protein</fullName>
    </recommendedName>
</protein>
<dbReference type="GO" id="GO:0000786">
    <property type="term" value="C:nucleosome"/>
    <property type="evidence" value="ECO:0007669"/>
    <property type="project" value="InterPro"/>
</dbReference>
<dbReference type="Pfam" id="PF00538">
    <property type="entry name" value="Linker_histone"/>
    <property type="match status" value="1"/>
</dbReference>
<evidence type="ECO:0000259" key="2">
    <source>
        <dbReference type="Pfam" id="PF00538"/>
    </source>
</evidence>
<feature type="region of interest" description="Disordered" evidence="1">
    <location>
        <begin position="85"/>
        <end position="159"/>
    </location>
</feature>
<proteinExistence type="predicted"/>
<feature type="compositionally biased region" description="Basic residues" evidence="1">
    <location>
        <begin position="88"/>
        <end position="139"/>
    </location>
</feature>
<evidence type="ECO:0000313" key="3">
    <source>
        <dbReference type="EMBL" id="GBN83058.1"/>
    </source>
</evidence>
<reference evidence="3 4" key="1">
    <citation type="journal article" date="2019" name="Sci. Rep.">
        <title>Orb-weaving spider Araneus ventricosus genome elucidates the spidroin gene catalogue.</title>
        <authorList>
            <person name="Kono N."/>
            <person name="Nakamura H."/>
            <person name="Ohtoshi R."/>
            <person name="Moran D.A.P."/>
            <person name="Shinohara A."/>
            <person name="Yoshida Y."/>
            <person name="Fujiwara M."/>
            <person name="Mori M."/>
            <person name="Tomita M."/>
            <person name="Arakawa K."/>
        </authorList>
    </citation>
    <scope>NUCLEOTIDE SEQUENCE [LARGE SCALE GENOMIC DNA]</scope>
</reference>
<evidence type="ECO:0000313" key="4">
    <source>
        <dbReference type="Proteomes" id="UP000499080"/>
    </source>
</evidence>
<evidence type="ECO:0000256" key="1">
    <source>
        <dbReference type="SAM" id="MobiDB-lite"/>
    </source>
</evidence>
<dbReference type="SUPFAM" id="SSF46785">
    <property type="entry name" value="Winged helix' DNA-binding domain"/>
    <property type="match status" value="1"/>
</dbReference>
<dbReference type="InterPro" id="IPR005818">
    <property type="entry name" value="Histone_H1/H5_H15"/>
</dbReference>
<sequence>MDQNFASPAVATLPLQRPAINGNVVLQAILHLQKLNGCSVNNLKKYLASQHGIDCQALDAVIKPIMKIAMDRNILKNLGDTGKVAECKRRKKSSGGGKKRKKSSGGGKKRRKSSGGKKRKKSTGGKKSVGKRRRRKSKKSTAVLRSANLGLPHPPPLKPAIHFTDKLDILEREKEKSIKIYGNEPNGLWWLEFRLDWKSESKRWSFKSRFRGTLKVASKRNNALLKLKPRFEGSIN</sequence>
<dbReference type="Proteomes" id="UP000499080">
    <property type="component" value="Unassembled WGS sequence"/>
</dbReference>
<name>A0A4Y2S4E3_ARAVE</name>